<dbReference type="PANTHER" id="PTHR12922">
    <property type="entry name" value="UBIQUINONE BIOSYNTHESIS PROTEIN"/>
    <property type="match status" value="1"/>
</dbReference>
<evidence type="ECO:0000313" key="1">
    <source>
        <dbReference type="EMBL" id="MFC6034433.1"/>
    </source>
</evidence>
<dbReference type="EMBL" id="JBHPON010000001">
    <property type="protein sequence ID" value="MFC6034433.1"/>
    <property type="molecule type" value="Genomic_DNA"/>
</dbReference>
<sequence length="288" mass="32483">MTADAAPTRIEIPPEKYDWINGFPLPPSEPRRPLHAVASVLKLISNKEDTRQVFEIIQAMAGDSPKRMFRKFTDTPYGRKVVTEPVKLEDILGDREALRAYPEGTVARAYLAFMEGENLTPEGLRSAAEEADIDYEAYPEFSEYMRLFMHLQVSHDLWHVLTGYGRDALGELCNLVYTRHQTYNPGFRLIVAIGFLAQKLEQPSAQIQKALAEARRNASAAEWVLAHDVEELLAMPLADARARLKIGEPKIYNAVPDEIKRTLLKPKVAETQAERERAARERAALQAG</sequence>
<protein>
    <submittedName>
        <fullName evidence="1">Coq4 family protein</fullName>
    </submittedName>
</protein>
<comment type="caution">
    <text evidence="1">The sequence shown here is derived from an EMBL/GenBank/DDBJ whole genome shotgun (WGS) entry which is preliminary data.</text>
</comment>
<keyword evidence="2" id="KW-1185">Reference proteome</keyword>
<reference evidence="1 2" key="1">
    <citation type="submission" date="2024-09" db="EMBL/GenBank/DDBJ databases">
        <authorList>
            <person name="Zhang Z.-H."/>
        </authorList>
    </citation>
    <scope>NUCLEOTIDE SEQUENCE [LARGE SCALE GENOMIC DNA]</scope>
    <source>
        <strain evidence="1 2">HHTR114</strain>
    </source>
</reference>
<proteinExistence type="predicted"/>
<dbReference type="RefSeq" id="WP_379880247.1">
    <property type="nucleotide sequence ID" value="NZ_JBHPON010000001.1"/>
</dbReference>
<dbReference type="InterPro" id="IPR007715">
    <property type="entry name" value="Coq4"/>
</dbReference>
<dbReference type="PANTHER" id="PTHR12922:SF7">
    <property type="entry name" value="UBIQUINONE BIOSYNTHESIS PROTEIN COQ4 HOMOLOG, MITOCHONDRIAL"/>
    <property type="match status" value="1"/>
</dbReference>
<dbReference type="Pfam" id="PF05019">
    <property type="entry name" value="Coq4"/>
    <property type="match status" value="1"/>
</dbReference>
<accession>A0ABW1KUS6</accession>
<evidence type="ECO:0000313" key="2">
    <source>
        <dbReference type="Proteomes" id="UP001596116"/>
    </source>
</evidence>
<organism evidence="1 2">
    <name type="scientific">Hyphococcus aureus</name>
    <dbReference type="NCBI Taxonomy" id="2666033"/>
    <lineage>
        <taxon>Bacteria</taxon>
        <taxon>Pseudomonadati</taxon>
        <taxon>Pseudomonadota</taxon>
        <taxon>Alphaproteobacteria</taxon>
        <taxon>Parvularculales</taxon>
        <taxon>Parvularculaceae</taxon>
        <taxon>Hyphococcus</taxon>
    </lineage>
</organism>
<name>A0ABW1KUS6_9PROT</name>
<gene>
    <name evidence="1" type="ORF">ACFMB1_02695</name>
</gene>
<dbReference type="Proteomes" id="UP001596116">
    <property type="component" value="Unassembled WGS sequence"/>
</dbReference>